<name>A0A7U2I0A2_PHANO</name>
<dbReference type="Proteomes" id="UP000663193">
    <property type="component" value="Chromosome 5"/>
</dbReference>
<dbReference type="AlphaFoldDB" id="A0A7U2I0A2"/>
<dbReference type="EMBL" id="CP069027">
    <property type="protein sequence ID" value="QRC95116.1"/>
    <property type="molecule type" value="Genomic_DNA"/>
</dbReference>
<feature type="non-terminal residue" evidence="1">
    <location>
        <position position="1"/>
    </location>
</feature>
<keyword evidence="2" id="KW-1185">Reference proteome</keyword>
<dbReference type="VEuPathDB" id="FungiDB:JI435_406870"/>
<accession>A0A7U2I0A2</accession>
<gene>
    <name evidence="1" type="ORF">JI435_406870</name>
</gene>
<sequence length="101" mass="11379">SSPKSECMHHHHINIASLDSIFDGFLFQTTHCLHLILHAPPRRFNVFAASPIYTSKARASRVFTQYQSIVRDGLELCDGPMIEGNPGHRRCLFCAASITKR</sequence>
<proteinExistence type="predicted"/>
<organism evidence="1 2">
    <name type="scientific">Phaeosphaeria nodorum (strain SN15 / ATCC MYA-4574 / FGSC 10173)</name>
    <name type="common">Glume blotch fungus</name>
    <name type="synonym">Parastagonospora nodorum</name>
    <dbReference type="NCBI Taxonomy" id="321614"/>
    <lineage>
        <taxon>Eukaryota</taxon>
        <taxon>Fungi</taxon>
        <taxon>Dikarya</taxon>
        <taxon>Ascomycota</taxon>
        <taxon>Pezizomycotina</taxon>
        <taxon>Dothideomycetes</taxon>
        <taxon>Pleosporomycetidae</taxon>
        <taxon>Pleosporales</taxon>
        <taxon>Pleosporineae</taxon>
        <taxon>Phaeosphaeriaceae</taxon>
        <taxon>Parastagonospora</taxon>
    </lineage>
</organism>
<protein>
    <submittedName>
        <fullName evidence="1">Uncharacterized protein</fullName>
    </submittedName>
</protein>
<evidence type="ECO:0000313" key="1">
    <source>
        <dbReference type="EMBL" id="QRC95116.1"/>
    </source>
</evidence>
<evidence type="ECO:0000313" key="2">
    <source>
        <dbReference type="Proteomes" id="UP000663193"/>
    </source>
</evidence>
<reference evidence="2" key="1">
    <citation type="journal article" date="2021" name="BMC Genomics">
        <title>Chromosome-level genome assembly and manually-curated proteome of model necrotroph Parastagonospora nodorum Sn15 reveals a genome-wide trove of candidate effector homologs, and redundancy of virulence-related functions within an accessory chromosome.</title>
        <authorList>
            <person name="Bertazzoni S."/>
            <person name="Jones D.A.B."/>
            <person name="Phan H.T."/>
            <person name="Tan K.-C."/>
            <person name="Hane J.K."/>
        </authorList>
    </citation>
    <scope>NUCLEOTIDE SEQUENCE [LARGE SCALE GENOMIC DNA]</scope>
    <source>
        <strain evidence="2">SN15 / ATCC MYA-4574 / FGSC 10173)</strain>
    </source>
</reference>